<organism evidence="2">
    <name type="scientific">freshwater metagenome</name>
    <dbReference type="NCBI Taxonomy" id="449393"/>
    <lineage>
        <taxon>unclassified sequences</taxon>
        <taxon>metagenomes</taxon>
        <taxon>ecological metagenomes</taxon>
    </lineage>
</organism>
<protein>
    <submittedName>
        <fullName evidence="2">Unannotated protein</fullName>
    </submittedName>
</protein>
<accession>A0A6J7INE9</accession>
<dbReference type="AlphaFoldDB" id="A0A6J7INE9"/>
<evidence type="ECO:0000313" key="2">
    <source>
        <dbReference type="EMBL" id="CAB4932788.1"/>
    </source>
</evidence>
<gene>
    <name evidence="2" type="ORF">UFOPK3720_00799</name>
</gene>
<proteinExistence type="predicted"/>
<sequence length="260" mass="27387">MEGHVGLLNRHEHLGGPPEVDGPGDVGVVLGEIEGHRRCGIEIGEARCVREQPLGHDGHALAVATGHCLVHLGRPLLGRWEQNTAGVGDLRADGFLTEERDEGGGVDRADSRPVGETESVHRRVESVVDAILRINPGAVWKQIAGAIGCGLAVAAWQGDRRGCTARSAGGEQQDSSDRRAGGPAAKLRSSDHVVLRSWGGGPLSGQSTQPDRPHFAAPCSAAPPCFHGHLRNFRSPCAPDVLPVSSGISLNLHFNLEGYP</sequence>
<feature type="region of interest" description="Disordered" evidence="1">
    <location>
        <begin position="163"/>
        <end position="186"/>
    </location>
</feature>
<evidence type="ECO:0000256" key="1">
    <source>
        <dbReference type="SAM" id="MobiDB-lite"/>
    </source>
</evidence>
<reference evidence="2" key="1">
    <citation type="submission" date="2020-05" db="EMBL/GenBank/DDBJ databases">
        <authorList>
            <person name="Chiriac C."/>
            <person name="Salcher M."/>
            <person name="Ghai R."/>
            <person name="Kavagutti S V."/>
        </authorList>
    </citation>
    <scope>NUCLEOTIDE SEQUENCE</scope>
</reference>
<dbReference type="EMBL" id="CAFBNB010000134">
    <property type="protein sequence ID" value="CAB4932788.1"/>
    <property type="molecule type" value="Genomic_DNA"/>
</dbReference>
<name>A0A6J7INE9_9ZZZZ</name>